<dbReference type="Pfam" id="PF00156">
    <property type="entry name" value="Pribosyltran"/>
    <property type="match status" value="1"/>
</dbReference>
<sequence>MGRLLLSRIGCDCPLCGARVAGARLCPGCEADILAAGPAARPRCPRCALCLPRGAPCCAACLGAPRSFARTVAAFDYAPPADALILMLKARLRLGMAPVLARLMAAAVARDGPLPAGVLLVPIPASRASLRRRGMNPAAEIARSLAAELALPLARGVLLRRREAPRQTGRSRRARRRGAVGLFACAGGVSGRHVAVVDDVMTTGSTADAAAAALLAAGAASVTVLVAARTP</sequence>
<dbReference type="SUPFAM" id="SSF53271">
    <property type="entry name" value="PRTase-like"/>
    <property type="match status" value="1"/>
</dbReference>
<evidence type="ECO:0000259" key="3">
    <source>
        <dbReference type="Pfam" id="PF00156"/>
    </source>
</evidence>
<dbReference type="Gene3D" id="3.40.50.2020">
    <property type="match status" value="1"/>
</dbReference>
<dbReference type="CDD" id="cd06223">
    <property type="entry name" value="PRTases_typeI"/>
    <property type="match status" value="1"/>
</dbReference>
<accession>A0A446CC25</accession>
<evidence type="ECO:0000313" key="4">
    <source>
        <dbReference type="EMBL" id="SSW65383.1"/>
    </source>
</evidence>
<dbReference type="InterPro" id="IPR000836">
    <property type="entry name" value="PRTase_dom"/>
</dbReference>
<evidence type="ECO:0000256" key="1">
    <source>
        <dbReference type="ARBA" id="ARBA00008007"/>
    </source>
</evidence>
<dbReference type="InterPro" id="IPR029057">
    <property type="entry name" value="PRTase-like"/>
</dbReference>
<proteinExistence type="inferred from homology"/>
<feature type="domain" description="Phosphoribosyltransferase" evidence="3">
    <location>
        <begin position="132"/>
        <end position="228"/>
    </location>
</feature>
<keyword evidence="2" id="KW-0472">Membrane</keyword>
<keyword evidence="2" id="KW-1133">Transmembrane helix</keyword>
<keyword evidence="4" id="KW-0808">Transferase</keyword>
<dbReference type="EMBL" id="UFQC01000007">
    <property type="protein sequence ID" value="SSW65383.1"/>
    <property type="molecule type" value="Genomic_DNA"/>
</dbReference>
<dbReference type="PANTHER" id="PTHR47505:SF1">
    <property type="entry name" value="DNA UTILIZATION PROTEIN YHGH"/>
    <property type="match status" value="1"/>
</dbReference>
<dbReference type="OrthoDB" id="9793412at2"/>
<name>A0A446CC25_9BURK</name>
<dbReference type="PANTHER" id="PTHR47505">
    <property type="entry name" value="DNA UTILIZATION PROTEIN YHGH"/>
    <property type="match status" value="1"/>
</dbReference>
<dbReference type="Proteomes" id="UP000289465">
    <property type="component" value="Unassembled WGS sequence"/>
</dbReference>
<dbReference type="GO" id="GO:0004588">
    <property type="term" value="F:orotate phosphoribosyltransferase activity"/>
    <property type="evidence" value="ECO:0007669"/>
    <property type="project" value="UniProtKB-EC"/>
</dbReference>
<evidence type="ECO:0000313" key="5">
    <source>
        <dbReference type="Proteomes" id="UP000289465"/>
    </source>
</evidence>
<dbReference type="InterPro" id="IPR051910">
    <property type="entry name" value="ComF/GntX_DNA_util-trans"/>
</dbReference>
<gene>
    <name evidence="4" type="primary">pyrE_1</name>
    <name evidence="4" type="ORF">AVE30378_01546</name>
</gene>
<organism evidence="4 5">
    <name type="scientific">Achromobacter veterisilvae</name>
    <dbReference type="NCBI Taxonomy" id="2069367"/>
    <lineage>
        <taxon>Bacteria</taxon>
        <taxon>Pseudomonadati</taxon>
        <taxon>Pseudomonadota</taxon>
        <taxon>Betaproteobacteria</taxon>
        <taxon>Burkholderiales</taxon>
        <taxon>Alcaligenaceae</taxon>
        <taxon>Achromobacter</taxon>
    </lineage>
</organism>
<reference evidence="4 5" key="1">
    <citation type="submission" date="2018-07" db="EMBL/GenBank/DDBJ databases">
        <authorList>
            <person name="Peeters C."/>
        </authorList>
    </citation>
    <scope>NUCLEOTIDE SEQUENCE [LARGE SCALE GENOMIC DNA]</scope>
    <source>
        <strain evidence="4 5">LMG 30378</strain>
    </source>
</reference>
<dbReference type="AlphaFoldDB" id="A0A446CC25"/>
<evidence type="ECO:0000256" key="2">
    <source>
        <dbReference type="SAM" id="Phobius"/>
    </source>
</evidence>
<protein>
    <submittedName>
        <fullName evidence="4">Orotate phosphoribosyltransferase</fullName>
        <ecNumber evidence="4">2.4.2.10</ecNumber>
    </submittedName>
</protein>
<feature type="transmembrane region" description="Helical" evidence="2">
    <location>
        <begin position="179"/>
        <end position="197"/>
    </location>
</feature>
<feature type="transmembrane region" description="Helical" evidence="2">
    <location>
        <begin position="209"/>
        <end position="228"/>
    </location>
</feature>
<dbReference type="EC" id="2.4.2.10" evidence="4"/>
<comment type="similarity">
    <text evidence="1">Belongs to the ComF/GntX family.</text>
</comment>
<keyword evidence="2" id="KW-0812">Transmembrane</keyword>
<keyword evidence="4" id="KW-0328">Glycosyltransferase</keyword>